<dbReference type="EMBL" id="CP094298">
    <property type="protein sequence ID" value="UNZ07793.1"/>
    <property type="molecule type" value="Genomic_DNA"/>
</dbReference>
<accession>A0ABY3ZDA3</accession>
<proteinExistence type="predicted"/>
<feature type="compositionally biased region" description="Basic residues" evidence="1">
    <location>
        <begin position="106"/>
        <end position="128"/>
    </location>
</feature>
<evidence type="ECO:0000313" key="3">
    <source>
        <dbReference type="Proteomes" id="UP000829494"/>
    </source>
</evidence>
<feature type="region of interest" description="Disordered" evidence="1">
    <location>
        <begin position="46"/>
        <end position="187"/>
    </location>
</feature>
<name>A0ABY3ZDA3_STRRM</name>
<keyword evidence="3" id="KW-1185">Reference proteome</keyword>
<sequence>MVAACRHVARLRARPTVAVRPVVSMVRMVRSPREHKQSCLLLRQMREGRRAGDRALTSPWRTRSPGAARCAELARELAAASTRSPPCRRTRHRHRGGPGPGDAGHPRHAGQGRRLPPRHRAGGRRARSARSGGSRAARSGLYPARHRSPDRALPAPRPLPTARRRPGRAHGPGPGQGPPRVREPDQHPRADRIVLVLTGAPVRQLLTPGGEPAPARPRPPGRGEPAHRRHRFHRRTLRRTRRTARGRPHPPPGPVQRPPPPPRRGPDHRTGGLRTEHVRDGRIARAEEVPAQLR</sequence>
<gene>
    <name evidence="2" type="ORF">SRIMR7_37125</name>
</gene>
<protein>
    <submittedName>
        <fullName evidence="2">Uncharacterized protein</fullName>
    </submittedName>
</protein>
<evidence type="ECO:0000256" key="1">
    <source>
        <dbReference type="SAM" id="MobiDB-lite"/>
    </source>
</evidence>
<feature type="compositionally biased region" description="Low complexity" evidence="1">
    <location>
        <begin position="129"/>
        <end position="140"/>
    </location>
</feature>
<feature type="region of interest" description="Disordered" evidence="1">
    <location>
        <begin position="202"/>
        <end position="294"/>
    </location>
</feature>
<feature type="compositionally biased region" description="Basic and acidic residues" evidence="1">
    <location>
        <begin position="264"/>
        <end position="288"/>
    </location>
</feature>
<feature type="compositionally biased region" description="Low complexity" evidence="1">
    <location>
        <begin position="67"/>
        <end position="80"/>
    </location>
</feature>
<feature type="compositionally biased region" description="Pro residues" evidence="1">
    <location>
        <begin position="249"/>
        <end position="263"/>
    </location>
</feature>
<feature type="compositionally biased region" description="Basic residues" evidence="1">
    <location>
        <begin position="86"/>
        <end position="96"/>
    </location>
</feature>
<organism evidence="2 3">
    <name type="scientific">Streptomyces rimosus subsp. rimosus</name>
    <dbReference type="NCBI Taxonomy" id="132474"/>
    <lineage>
        <taxon>Bacteria</taxon>
        <taxon>Bacillati</taxon>
        <taxon>Actinomycetota</taxon>
        <taxon>Actinomycetes</taxon>
        <taxon>Kitasatosporales</taxon>
        <taxon>Streptomycetaceae</taxon>
        <taxon>Streptomyces</taxon>
    </lineage>
</organism>
<dbReference type="Proteomes" id="UP000829494">
    <property type="component" value="Chromosome"/>
</dbReference>
<evidence type="ECO:0000313" key="2">
    <source>
        <dbReference type="EMBL" id="UNZ07793.1"/>
    </source>
</evidence>
<reference evidence="2 3" key="1">
    <citation type="submission" date="2022-03" db="EMBL/GenBank/DDBJ databases">
        <title>Complete genome of Streptomyces rimosus ssp. rimosus R7 (=ATCC 10970).</title>
        <authorList>
            <person name="Beganovic S."/>
            <person name="Ruckert C."/>
            <person name="Busche T."/>
            <person name="Kalinowski J."/>
            <person name="Wittmann C."/>
        </authorList>
    </citation>
    <scope>NUCLEOTIDE SEQUENCE [LARGE SCALE GENOMIC DNA]</scope>
    <source>
        <strain evidence="2 3">R7</strain>
    </source>
</reference>
<feature type="compositionally biased region" description="Basic residues" evidence="1">
    <location>
        <begin position="227"/>
        <end position="248"/>
    </location>
</feature>